<evidence type="ECO:0000313" key="2">
    <source>
        <dbReference type="Proteomes" id="UP001383192"/>
    </source>
</evidence>
<dbReference type="AlphaFoldDB" id="A0AAW0BY66"/>
<reference evidence="1 2" key="1">
    <citation type="submission" date="2024-01" db="EMBL/GenBank/DDBJ databases">
        <title>A draft genome for a cacao thread blight-causing isolate of Paramarasmius palmivorus.</title>
        <authorList>
            <person name="Baruah I.K."/>
            <person name="Bukari Y."/>
            <person name="Amoako-Attah I."/>
            <person name="Meinhardt L.W."/>
            <person name="Bailey B.A."/>
            <person name="Cohen S.P."/>
        </authorList>
    </citation>
    <scope>NUCLEOTIDE SEQUENCE [LARGE SCALE GENOMIC DNA]</scope>
    <source>
        <strain evidence="1 2">GH-12</strain>
    </source>
</reference>
<protein>
    <submittedName>
        <fullName evidence="1">Uncharacterized protein</fullName>
    </submittedName>
</protein>
<name>A0AAW0BY66_9AGAR</name>
<sequence>MPSCGEVPEENIRVALGPAYCGQPPSKCRDVYQSMGVGLFDTLSSVTVDQSRRATCILRELPVIAHRTVTGEVPTHVFVVYERARSNVHGPRKVLLLPFHAIVVASHCARLPPLAPSPIINDSQTTAVPVNQPIQLTLPVEVIGVPNLQTFRKVLQYVYLRHVEFLYATFLPTPFTQFHDAFNEVGTNQPSPKRNDPDELAKSFFTHPLNSARQHEFAKELSQNYSAYQMLKKLRLIQRIWKNVVALGILDPVLWAVMRGCYEVLVRAFASCFQIRMEMVLNGLED</sequence>
<dbReference type="EMBL" id="JAYKXP010000070">
    <property type="protein sequence ID" value="KAK7031199.1"/>
    <property type="molecule type" value="Genomic_DNA"/>
</dbReference>
<proteinExistence type="predicted"/>
<dbReference type="Proteomes" id="UP001383192">
    <property type="component" value="Unassembled WGS sequence"/>
</dbReference>
<evidence type="ECO:0000313" key="1">
    <source>
        <dbReference type="EMBL" id="KAK7031199.1"/>
    </source>
</evidence>
<keyword evidence="2" id="KW-1185">Reference proteome</keyword>
<comment type="caution">
    <text evidence="1">The sequence shown here is derived from an EMBL/GenBank/DDBJ whole genome shotgun (WGS) entry which is preliminary data.</text>
</comment>
<accession>A0AAW0BY66</accession>
<gene>
    <name evidence="1" type="ORF">VNI00_013615</name>
</gene>
<organism evidence="1 2">
    <name type="scientific">Paramarasmius palmivorus</name>
    <dbReference type="NCBI Taxonomy" id="297713"/>
    <lineage>
        <taxon>Eukaryota</taxon>
        <taxon>Fungi</taxon>
        <taxon>Dikarya</taxon>
        <taxon>Basidiomycota</taxon>
        <taxon>Agaricomycotina</taxon>
        <taxon>Agaricomycetes</taxon>
        <taxon>Agaricomycetidae</taxon>
        <taxon>Agaricales</taxon>
        <taxon>Marasmiineae</taxon>
        <taxon>Marasmiaceae</taxon>
        <taxon>Paramarasmius</taxon>
    </lineage>
</organism>